<protein>
    <submittedName>
        <fullName evidence="3">Uncharacterized protein</fullName>
    </submittedName>
</protein>
<feature type="transmembrane region" description="Helical" evidence="2">
    <location>
        <begin position="53"/>
        <end position="70"/>
    </location>
</feature>
<evidence type="ECO:0000313" key="3">
    <source>
        <dbReference type="EMBL" id="TKA82786.1"/>
    </source>
</evidence>
<feature type="region of interest" description="Disordered" evidence="1">
    <location>
        <begin position="197"/>
        <end position="228"/>
    </location>
</feature>
<comment type="caution">
    <text evidence="3">The sequence shown here is derived from an EMBL/GenBank/DDBJ whole genome shotgun (WGS) entry which is preliminary data.</text>
</comment>
<dbReference type="AlphaFoldDB" id="A0A4U0Y235"/>
<gene>
    <name evidence="3" type="ORF">B0A55_01778</name>
</gene>
<sequence>MATHLSNFYLSRPPRHTLVAATLALALSALIALTIIPLQSALMRRWIPWWADLLYPLSLLSGGVVLLVVNMRYRPELGPVPLALLSSAPLLLVGMVPLLVTAAAVAGGQFGKTGSPPQSATPSPVTSVRVVTVSGAIVTQTVTSTPFVVPNSNADAQPLQRKQLSGGAIAGIVIGTLLGLAALLLLAFLLLRRRKQNRDSEGLARGPTSPRRNISVLSRTGLLSRGRPTSMAENTAYAYDDAANPPTGQNSVRHSMLFGAAGAGLGGVVGVSPVSPLGSSHDNDNDGDRRYSGRPMVYDQRLNPSALFANAEANGSRVSMQDQRDYSRPLGVANPDPRPSFESRG</sequence>
<evidence type="ECO:0000256" key="2">
    <source>
        <dbReference type="SAM" id="Phobius"/>
    </source>
</evidence>
<proteinExistence type="predicted"/>
<feature type="transmembrane region" description="Helical" evidence="2">
    <location>
        <begin position="82"/>
        <end position="106"/>
    </location>
</feature>
<reference evidence="3 4" key="1">
    <citation type="submission" date="2017-03" db="EMBL/GenBank/DDBJ databases">
        <title>Genomes of endolithic fungi from Antarctica.</title>
        <authorList>
            <person name="Coleine C."/>
            <person name="Masonjones S."/>
            <person name="Stajich J.E."/>
        </authorList>
    </citation>
    <scope>NUCLEOTIDE SEQUENCE [LARGE SCALE GENOMIC DNA]</scope>
    <source>
        <strain evidence="3 4">CCFEE 5184</strain>
    </source>
</reference>
<dbReference type="OrthoDB" id="2537459at2759"/>
<feature type="region of interest" description="Disordered" evidence="1">
    <location>
        <begin position="313"/>
        <end position="345"/>
    </location>
</feature>
<dbReference type="STRING" id="329884.A0A4U0Y235"/>
<keyword evidence="2" id="KW-0812">Transmembrane</keyword>
<keyword evidence="2" id="KW-0472">Membrane</keyword>
<accession>A0A4U0Y235</accession>
<evidence type="ECO:0000256" key="1">
    <source>
        <dbReference type="SAM" id="MobiDB-lite"/>
    </source>
</evidence>
<feature type="transmembrane region" description="Helical" evidence="2">
    <location>
        <begin position="168"/>
        <end position="191"/>
    </location>
</feature>
<keyword evidence="2" id="KW-1133">Transmembrane helix</keyword>
<feature type="region of interest" description="Disordered" evidence="1">
    <location>
        <begin position="274"/>
        <end position="295"/>
    </location>
</feature>
<dbReference type="EMBL" id="NAJQ01000025">
    <property type="protein sequence ID" value="TKA82786.1"/>
    <property type="molecule type" value="Genomic_DNA"/>
</dbReference>
<feature type="compositionally biased region" description="Basic and acidic residues" evidence="1">
    <location>
        <begin position="281"/>
        <end position="291"/>
    </location>
</feature>
<name>A0A4U0Y235_9PEZI</name>
<keyword evidence="4" id="KW-1185">Reference proteome</keyword>
<organism evidence="3 4">
    <name type="scientific">Friedmanniomyces simplex</name>
    <dbReference type="NCBI Taxonomy" id="329884"/>
    <lineage>
        <taxon>Eukaryota</taxon>
        <taxon>Fungi</taxon>
        <taxon>Dikarya</taxon>
        <taxon>Ascomycota</taxon>
        <taxon>Pezizomycotina</taxon>
        <taxon>Dothideomycetes</taxon>
        <taxon>Dothideomycetidae</taxon>
        <taxon>Mycosphaerellales</taxon>
        <taxon>Teratosphaeriaceae</taxon>
        <taxon>Friedmanniomyces</taxon>
    </lineage>
</organism>
<evidence type="ECO:0000313" key="4">
    <source>
        <dbReference type="Proteomes" id="UP000309340"/>
    </source>
</evidence>
<feature type="transmembrane region" description="Helical" evidence="2">
    <location>
        <begin position="18"/>
        <end position="41"/>
    </location>
</feature>
<dbReference type="Proteomes" id="UP000309340">
    <property type="component" value="Unassembled WGS sequence"/>
</dbReference>